<evidence type="ECO:0000313" key="3">
    <source>
        <dbReference type="Proteomes" id="UP001174694"/>
    </source>
</evidence>
<gene>
    <name evidence="2" type="ORF">NKR23_g1750</name>
</gene>
<keyword evidence="3" id="KW-1185">Reference proteome</keyword>
<feature type="chain" id="PRO_5041236585" evidence="1">
    <location>
        <begin position="22"/>
        <end position="198"/>
    </location>
</feature>
<sequence length="198" mass="23237">MRLKPISAAFSLALSFLFVVATPSDGGEEEKNFPDPFLIYWLNMRSGAYTLPQKNYIEFWVKPGPDHPGARCFLETGPNSIKKIEKLKRAREACSDPEVSFGIQSQLDWDRRSVKDYIWWSHYHFMVWWNSDTRFGKMRAEYRIPWHDIGSPGRESNNFHHGYIGPENFTMKFLTWGVPSNDDIDDRKWAYRPNWPGP</sequence>
<organism evidence="2 3">
    <name type="scientific">Pleurostoma richardsiae</name>
    <dbReference type="NCBI Taxonomy" id="41990"/>
    <lineage>
        <taxon>Eukaryota</taxon>
        <taxon>Fungi</taxon>
        <taxon>Dikarya</taxon>
        <taxon>Ascomycota</taxon>
        <taxon>Pezizomycotina</taxon>
        <taxon>Sordariomycetes</taxon>
        <taxon>Sordariomycetidae</taxon>
        <taxon>Calosphaeriales</taxon>
        <taxon>Pleurostomataceae</taxon>
        <taxon>Pleurostoma</taxon>
    </lineage>
</organism>
<evidence type="ECO:0000256" key="1">
    <source>
        <dbReference type="SAM" id="SignalP"/>
    </source>
</evidence>
<dbReference type="AlphaFoldDB" id="A0AA38S3H5"/>
<dbReference type="EMBL" id="JANBVO010000003">
    <property type="protein sequence ID" value="KAJ9155570.1"/>
    <property type="molecule type" value="Genomic_DNA"/>
</dbReference>
<comment type="caution">
    <text evidence="2">The sequence shown here is derived from an EMBL/GenBank/DDBJ whole genome shotgun (WGS) entry which is preliminary data.</text>
</comment>
<evidence type="ECO:0000313" key="2">
    <source>
        <dbReference type="EMBL" id="KAJ9155570.1"/>
    </source>
</evidence>
<keyword evidence="1" id="KW-0732">Signal</keyword>
<feature type="signal peptide" evidence="1">
    <location>
        <begin position="1"/>
        <end position="21"/>
    </location>
</feature>
<proteinExistence type="predicted"/>
<dbReference type="Proteomes" id="UP001174694">
    <property type="component" value="Unassembled WGS sequence"/>
</dbReference>
<reference evidence="2" key="1">
    <citation type="submission" date="2022-07" db="EMBL/GenBank/DDBJ databases">
        <title>Fungi with potential for degradation of polypropylene.</title>
        <authorList>
            <person name="Gostincar C."/>
        </authorList>
    </citation>
    <scope>NUCLEOTIDE SEQUENCE</scope>
    <source>
        <strain evidence="2">EXF-13308</strain>
    </source>
</reference>
<accession>A0AA38S3H5</accession>
<name>A0AA38S3H5_9PEZI</name>
<protein>
    <submittedName>
        <fullName evidence="2">Uncharacterized protein</fullName>
    </submittedName>
</protein>